<evidence type="ECO:0000313" key="1">
    <source>
        <dbReference type="EMBL" id="MEX6430536.1"/>
    </source>
</evidence>
<organism evidence="1 2">
    <name type="scientific">Ferrimicrobium acidiphilum</name>
    <dbReference type="NCBI Taxonomy" id="121039"/>
    <lineage>
        <taxon>Bacteria</taxon>
        <taxon>Bacillati</taxon>
        <taxon>Actinomycetota</taxon>
        <taxon>Acidimicrobiia</taxon>
        <taxon>Acidimicrobiales</taxon>
        <taxon>Acidimicrobiaceae</taxon>
        <taxon>Ferrimicrobium</taxon>
    </lineage>
</organism>
<comment type="caution">
    <text evidence="1">The sequence shown here is derived from an EMBL/GenBank/DDBJ whole genome shotgun (WGS) entry which is preliminary data.</text>
</comment>
<gene>
    <name evidence="1" type="ORF">AB6A68_11940</name>
</gene>
<dbReference type="EMBL" id="JBFSHR010000059">
    <property type="protein sequence ID" value="MEX6430536.1"/>
    <property type="molecule type" value="Genomic_DNA"/>
</dbReference>
<name>A0ABV3Y4P2_9ACTN</name>
<sequence>MTIPLADRGNTDELDQILDRLSDPATASYALGIIENLEALYLATVSLNELIHRGEVIVDSLSTGLQELREGTAQEGKSGLEGLKELFKMYRTLGDRSEVLGSLLRNDLLDENFLGGLTVLSRSLSDTRQVTKGSHASRIKGIGSLLKSLKDADVQQGLDFAVELLRALGRNNQRS</sequence>
<reference evidence="1 2" key="1">
    <citation type="submission" date="2024-07" db="EMBL/GenBank/DDBJ databases">
        <title>Draft Genome Sequence of Ferrimicrobium acidiphilum Strain YE2023, Isolated from a Pulp of Bioleach Reactor.</title>
        <authorList>
            <person name="Elkina Y.A."/>
            <person name="Bulaeva A.G."/>
            <person name="Beletsky A.V."/>
            <person name="Mardanov A.V."/>
        </authorList>
    </citation>
    <scope>NUCLEOTIDE SEQUENCE [LARGE SCALE GENOMIC DNA]</scope>
    <source>
        <strain evidence="1 2">YE2023</strain>
    </source>
</reference>
<evidence type="ECO:0000313" key="2">
    <source>
        <dbReference type="Proteomes" id="UP001560267"/>
    </source>
</evidence>
<keyword evidence="2" id="KW-1185">Reference proteome</keyword>
<protein>
    <submittedName>
        <fullName evidence="1">DUF1641 domain-containing protein</fullName>
    </submittedName>
</protein>
<accession>A0ABV3Y4P2</accession>
<dbReference type="Pfam" id="PF07849">
    <property type="entry name" value="DUF1641"/>
    <property type="match status" value="1"/>
</dbReference>
<dbReference type="RefSeq" id="WP_298382713.1">
    <property type="nucleotide sequence ID" value="NZ_JBFSHR010000059.1"/>
</dbReference>
<dbReference type="InterPro" id="IPR012440">
    <property type="entry name" value="DUF1641"/>
</dbReference>
<dbReference type="Proteomes" id="UP001560267">
    <property type="component" value="Unassembled WGS sequence"/>
</dbReference>
<proteinExistence type="predicted"/>